<dbReference type="OrthoDB" id="1707128at2"/>
<evidence type="ECO:0000313" key="3">
    <source>
        <dbReference type="Proteomes" id="UP000095662"/>
    </source>
</evidence>
<proteinExistence type="predicted"/>
<evidence type="ECO:0000313" key="2">
    <source>
        <dbReference type="EMBL" id="CUQ91722.1"/>
    </source>
</evidence>
<dbReference type="EMBL" id="CZBY01000026">
    <property type="protein sequence ID" value="CUQ91722.1"/>
    <property type="molecule type" value="Genomic_DNA"/>
</dbReference>
<protein>
    <recommendedName>
        <fullName evidence="1">IrrE N-terminal-like domain-containing protein</fullName>
    </recommendedName>
</protein>
<dbReference type="Proteomes" id="UP000095662">
    <property type="component" value="Unassembled WGS sequence"/>
</dbReference>
<dbReference type="InterPro" id="IPR010359">
    <property type="entry name" value="IrrE_HExxH"/>
</dbReference>
<reference evidence="2 3" key="1">
    <citation type="submission" date="2015-09" db="EMBL/GenBank/DDBJ databases">
        <authorList>
            <consortium name="Pathogen Informatics"/>
        </authorList>
    </citation>
    <scope>NUCLEOTIDE SEQUENCE [LARGE SCALE GENOMIC DNA]</scope>
    <source>
        <strain evidence="2 3">2789STDY5834928</strain>
    </source>
</reference>
<feature type="domain" description="IrrE N-terminal-like" evidence="1">
    <location>
        <begin position="9"/>
        <end position="124"/>
    </location>
</feature>
<accession>A0A175A088</accession>
<evidence type="ECO:0000259" key="1">
    <source>
        <dbReference type="Pfam" id="PF06114"/>
    </source>
</evidence>
<gene>
    <name evidence="2" type="ORF">ERS852540_02386</name>
</gene>
<sequence>MEQLIKTAQDNDILIVDMRMKGKQGAMSQCTDGMCIIAIDPHKVKSIADRKEKTVHELGHCMTGAFYDASCPVIPRGRCERRATAWAVTHTFTRRTLIKAIRSGLTELWQLADYFNVTEHFMKDALTYYELYNGE</sequence>
<name>A0A175A088_9FIRM</name>
<dbReference type="Pfam" id="PF06114">
    <property type="entry name" value="Peptidase_M78"/>
    <property type="match status" value="1"/>
</dbReference>
<organism evidence="2 3">
    <name type="scientific">[Eubacterium] siraeum</name>
    <dbReference type="NCBI Taxonomy" id="39492"/>
    <lineage>
        <taxon>Bacteria</taxon>
        <taxon>Bacillati</taxon>
        <taxon>Bacillota</taxon>
        <taxon>Clostridia</taxon>
        <taxon>Eubacteriales</taxon>
        <taxon>Oscillospiraceae</taxon>
        <taxon>Oscillospiraceae incertae sedis</taxon>
    </lineage>
</organism>
<dbReference type="AlphaFoldDB" id="A0A175A088"/>